<evidence type="ECO:0000256" key="4">
    <source>
        <dbReference type="ARBA" id="ARBA00022741"/>
    </source>
</evidence>
<sequence length="429" mass="44862">MKIAVLKERHDGETRVAATPETVKKFKALGCDVAVESGAGVTASFPDAQYEEAGAQIAHSAADACHNAELILKVRRPDASELANFANGAKLAAILSPHGDKDSLSAYASAGVDAFAMDLMPRITRAQSMDVLSSQSNLAGYKAVLDAAAAFGKALPMMMTAAGTVSPAKIFIMGAGVAGLQAIATARRLGGVVTATDVRYAAKEQVESLGAKFVVVDEEAMKESETEGGYAKEMSKDFQQRQAEFVAKHIAKQDIVITTALIPGRPAPLLVTADMVASMKPGSILVDLAVEQGGNIEGSIPGETVDKNGVRIIGHRNVPGRLATDASALYAKNLLNFVTLLMDKETGKLAIDWDDAIVKGVALTRDGQIIHPNFAEAPPAQSAPAEAEIVDNDADNNNGEIVSGDTSITDEIIDADTDGTMSGEKETNQ</sequence>
<dbReference type="GO" id="GO:0050661">
    <property type="term" value="F:NADP binding"/>
    <property type="evidence" value="ECO:0007669"/>
    <property type="project" value="TreeGrafter"/>
</dbReference>
<reference evidence="15" key="2">
    <citation type="submission" date="2020-09" db="EMBL/GenBank/DDBJ databases">
        <authorList>
            <person name="Sun Q."/>
            <person name="Zhou Y."/>
        </authorList>
    </citation>
    <scope>NUCLEOTIDE SEQUENCE</scope>
    <source>
        <strain evidence="15">CGMCC 1.12921</strain>
    </source>
</reference>
<dbReference type="GO" id="GO:0006740">
    <property type="term" value="P:NADPH regeneration"/>
    <property type="evidence" value="ECO:0007669"/>
    <property type="project" value="TreeGrafter"/>
</dbReference>
<dbReference type="EMBL" id="BMGH01000001">
    <property type="protein sequence ID" value="GGC97286.1"/>
    <property type="molecule type" value="Genomic_DNA"/>
</dbReference>
<dbReference type="SUPFAM" id="SSF51735">
    <property type="entry name" value="NAD(P)-binding Rossmann-fold domains"/>
    <property type="match status" value="1"/>
</dbReference>
<dbReference type="GO" id="GO:0008750">
    <property type="term" value="F:proton-translocating NAD(P)+ transhydrogenase activity"/>
    <property type="evidence" value="ECO:0007669"/>
    <property type="project" value="UniProtKB-EC"/>
</dbReference>
<comment type="function">
    <text evidence="1">The transhydrogenation between NADH and NADP is coupled to respiration and ATP hydrolysis and functions as a proton pump across the membrane.</text>
</comment>
<dbReference type="SMART" id="SM01003">
    <property type="entry name" value="AlaDh_PNT_N"/>
    <property type="match status" value="1"/>
</dbReference>
<evidence type="ECO:0000313" key="16">
    <source>
        <dbReference type="Proteomes" id="UP000613582"/>
    </source>
</evidence>
<protein>
    <recommendedName>
        <fullName evidence="9">NAD(P) transhydrogenase subunit alpha part 1</fullName>
        <ecNumber evidence="3">7.1.1.1</ecNumber>
    </recommendedName>
    <alternativeName>
        <fullName evidence="11">Nicotinamide nucleotide transhydrogenase subunit alpha 1</fullName>
    </alternativeName>
    <alternativeName>
        <fullName evidence="10">Pyridine nucleotide transhydrogenase subunit alpha 1</fullName>
    </alternativeName>
</protein>
<evidence type="ECO:0000259" key="13">
    <source>
        <dbReference type="SMART" id="SM01002"/>
    </source>
</evidence>
<comment type="similarity">
    <text evidence="2">Belongs to the AlaDH/PNT family.</text>
</comment>
<feature type="domain" description="Alanine dehydrogenase/pyridine nucleotide transhydrogenase NAD(H)-binding" evidence="13">
    <location>
        <begin position="148"/>
        <end position="314"/>
    </location>
</feature>
<accession>A0A8J2Y621</accession>
<dbReference type="GO" id="GO:0005886">
    <property type="term" value="C:plasma membrane"/>
    <property type="evidence" value="ECO:0007669"/>
    <property type="project" value="TreeGrafter"/>
</dbReference>
<keyword evidence="5" id="KW-0521">NADP</keyword>
<evidence type="ECO:0000256" key="6">
    <source>
        <dbReference type="ARBA" id="ARBA00022967"/>
    </source>
</evidence>
<name>A0A8J2Y621_9PROT</name>
<dbReference type="NCBIfam" id="NF006942">
    <property type="entry name" value="PRK09424.1"/>
    <property type="match status" value="1"/>
</dbReference>
<dbReference type="SUPFAM" id="SSF52283">
    <property type="entry name" value="Formate/glycerate dehydrogenase catalytic domain-like"/>
    <property type="match status" value="1"/>
</dbReference>
<dbReference type="AlphaFoldDB" id="A0A8J2Y621"/>
<dbReference type="InterPro" id="IPR007886">
    <property type="entry name" value="AlaDH/PNT_N"/>
</dbReference>
<evidence type="ECO:0000256" key="8">
    <source>
        <dbReference type="ARBA" id="ARBA00048202"/>
    </source>
</evidence>
<keyword evidence="7" id="KW-0520">NAD</keyword>
<evidence type="ECO:0000256" key="11">
    <source>
        <dbReference type="ARBA" id="ARBA00084087"/>
    </source>
</evidence>
<evidence type="ECO:0000256" key="3">
    <source>
        <dbReference type="ARBA" id="ARBA00012943"/>
    </source>
</evidence>
<comment type="caution">
    <text evidence="15">The sequence shown here is derived from an EMBL/GenBank/DDBJ whole genome shotgun (WGS) entry which is preliminary data.</text>
</comment>
<dbReference type="Proteomes" id="UP000613582">
    <property type="component" value="Unassembled WGS sequence"/>
</dbReference>
<dbReference type="Pfam" id="PF01262">
    <property type="entry name" value="AlaDh_PNT_C"/>
    <property type="match status" value="1"/>
</dbReference>
<evidence type="ECO:0000313" key="15">
    <source>
        <dbReference type="EMBL" id="GGC97286.1"/>
    </source>
</evidence>
<proteinExistence type="inferred from homology"/>
<dbReference type="PANTHER" id="PTHR10160:SF19">
    <property type="entry name" value="PROTON-TRANSLOCATING NAD(P)(+) TRANSHYDROGENASE"/>
    <property type="match status" value="1"/>
</dbReference>
<evidence type="ECO:0000256" key="7">
    <source>
        <dbReference type="ARBA" id="ARBA00023027"/>
    </source>
</evidence>
<dbReference type="CDD" id="cd05304">
    <property type="entry name" value="Rubrum_tdh"/>
    <property type="match status" value="1"/>
</dbReference>
<dbReference type="Pfam" id="PF05222">
    <property type="entry name" value="AlaDh_PNT_N"/>
    <property type="match status" value="1"/>
</dbReference>
<evidence type="ECO:0000256" key="12">
    <source>
        <dbReference type="SAM" id="MobiDB-lite"/>
    </source>
</evidence>
<evidence type="ECO:0000259" key="14">
    <source>
        <dbReference type="SMART" id="SM01003"/>
    </source>
</evidence>
<evidence type="ECO:0000256" key="10">
    <source>
        <dbReference type="ARBA" id="ARBA00076996"/>
    </source>
</evidence>
<feature type="domain" description="Alanine dehydrogenase/pyridine nucleotide transhydrogenase N-terminal" evidence="14">
    <location>
        <begin position="4"/>
        <end position="139"/>
    </location>
</feature>
<comment type="catalytic activity">
    <reaction evidence="8">
        <text>NAD(+) + NADPH + H(+)(in) = NADH + NADP(+) + H(+)(out)</text>
        <dbReference type="Rhea" id="RHEA:47992"/>
        <dbReference type="ChEBI" id="CHEBI:15378"/>
        <dbReference type="ChEBI" id="CHEBI:57540"/>
        <dbReference type="ChEBI" id="CHEBI:57783"/>
        <dbReference type="ChEBI" id="CHEBI:57945"/>
        <dbReference type="ChEBI" id="CHEBI:58349"/>
        <dbReference type="EC" id="7.1.1.1"/>
    </reaction>
</comment>
<gene>
    <name evidence="15" type="primary">pntA</name>
    <name evidence="15" type="ORF">GCM10011342_02760</name>
</gene>
<dbReference type="RefSeq" id="WP_188159509.1">
    <property type="nucleotide sequence ID" value="NZ_BMGH01000001.1"/>
</dbReference>
<keyword evidence="6" id="KW-1278">Translocase</keyword>
<reference evidence="15" key="1">
    <citation type="journal article" date="2014" name="Int. J. Syst. Evol. Microbiol.">
        <title>Complete genome sequence of Corynebacterium casei LMG S-19264T (=DSM 44701T), isolated from a smear-ripened cheese.</title>
        <authorList>
            <consortium name="US DOE Joint Genome Institute (JGI-PGF)"/>
            <person name="Walter F."/>
            <person name="Albersmeier A."/>
            <person name="Kalinowski J."/>
            <person name="Ruckert C."/>
        </authorList>
    </citation>
    <scope>NUCLEOTIDE SEQUENCE</scope>
    <source>
        <strain evidence="15">CGMCC 1.12921</strain>
    </source>
</reference>
<dbReference type="Gene3D" id="3.40.50.720">
    <property type="entry name" value="NAD(P)-binding Rossmann-like Domain"/>
    <property type="match status" value="2"/>
</dbReference>
<keyword evidence="4" id="KW-0547">Nucleotide-binding</keyword>
<evidence type="ECO:0000256" key="2">
    <source>
        <dbReference type="ARBA" id="ARBA00005689"/>
    </source>
</evidence>
<feature type="region of interest" description="Disordered" evidence="12">
    <location>
        <begin position="390"/>
        <end position="429"/>
    </location>
</feature>
<feature type="compositionally biased region" description="Polar residues" evidence="12">
    <location>
        <begin position="395"/>
        <end position="409"/>
    </location>
</feature>
<dbReference type="PANTHER" id="PTHR10160">
    <property type="entry name" value="NAD(P) TRANSHYDROGENASE"/>
    <property type="match status" value="1"/>
</dbReference>
<dbReference type="InterPro" id="IPR036291">
    <property type="entry name" value="NAD(P)-bd_dom_sf"/>
</dbReference>
<evidence type="ECO:0000256" key="5">
    <source>
        <dbReference type="ARBA" id="ARBA00022857"/>
    </source>
</evidence>
<dbReference type="SMART" id="SM01002">
    <property type="entry name" value="AlaDh_PNT_C"/>
    <property type="match status" value="1"/>
</dbReference>
<keyword evidence="16" id="KW-1185">Reference proteome</keyword>
<dbReference type="FunFam" id="3.40.50.720:FF:000188">
    <property type="entry name" value="NAD(P) transhydrogenase alpha subunit 1"/>
    <property type="match status" value="1"/>
</dbReference>
<dbReference type="InterPro" id="IPR007698">
    <property type="entry name" value="AlaDH/PNT_NAD(H)-bd"/>
</dbReference>
<organism evidence="15 16">
    <name type="scientific">Aquisalinus flavus</name>
    <dbReference type="NCBI Taxonomy" id="1526572"/>
    <lineage>
        <taxon>Bacteria</taxon>
        <taxon>Pseudomonadati</taxon>
        <taxon>Pseudomonadota</taxon>
        <taxon>Alphaproteobacteria</taxon>
        <taxon>Parvularculales</taxon>
        <taxon>Parvularculaceae</taxon>
        <taxon>Aquisalinus</taxon>
    </lineage>
</organism>
<dbReference type="EC" id="7.1.1.1" evidence="3"/>
<evidence type="ECO:0000256" key="1">
    <source>
        <dbReference type="ARBA" id="ARBA00003943"/>
    </source>
</evidence>
<evidence type="ECO:0000256" key="9">
    <source>
        <dbReference type="ARBA" id="ARBA00071353"/>
    </source>
</evidence>